<evidence type="ECO:0000256" key="1">
    <source>
        <dbReference type="SAM" id="MobiDB-lite"/>
    </source>
</evidence>
<dbReference type="eggNOG" id="ENOG502RM1M">
    <property type="taxonomic scope" value="Eukaryota"/>
</dbReference>
<reference evidence="2 3" key="1">
    <citation type="journal article" date="2011" name="Proc. Natl. Acad. Sci. U.S.A.">
        <title>Genome and transcriptome analyses of the mountain pine beetle-fungal symbiont Grosmannia clavigera, a lodgepole pine pathogen.</title>
        <authorList>
            <person name="DiGuistini S."/>
            <person name="Wang Y."/>
            <person name="Liao N.Y."/>
            <person name="Taylor G."/>
            <person name="Tanguay P."/>
            <person name="Feau N."/>
            <person name="Henrissat B."/>
            <person name="Chan S.K."/>
            <person name="Hesse-Orce U."/>
            <person name="Alamouti S.M."/>
            <person name="Tsui C.K.M."/>
            <person name="Docking R.T."/>
            <person name="Levasseur A."/>
            <person name="Haridas S."/>
            <person name="Robertson G."/>
            <person name="Birol I."/>
            <person name="Holt R.A."/>
            <person name="Marra M.A."/>
            <person name="Hamelin R.C."/>
            <person name="Hirst M."/>
            <person name="Jones S.J.M."/>
            <person name="Bohlmann J."/>
            <person name="Breuil C."/>
        </authorList>
    </citation>
    <scope>NUCLEOTIDE SEQUENCE [LARGE SCALE GENOMIC DNA]</scope>
    <source>
        <strain evidence="3">kw1407 / UAMH 11150</strain>
    </source>
</reference>
<gene>
    <name evidence="2" type="ORF">CMQ_5571</name>
</gene>
<name>F0XTC5_GROCL</name>
<keyword evidence="3" id="KW-1185">Reference proteome</keyword>
<accession>F0XTC5</accession>
<protein>
    <submittedName>
        <fullName evidence="2">Uncharacterized protein</fullName>
    </submittedName>
</protein>
<dbReference type="RefSeq" id="XP_014168633.1">
    <property type="nucleotide sequence ID" value="XM_014313158.1"/>
</dbReference>
<dbReference type="HOGENOM" id="CLU_326539_0_0_1"/>
<dbReference type="EMBL" id="GL629997">
    <property type="protein sequence ID" value="EFW99150.1"/>
    <property type="molecule type" value="Genomic_DNA"/>
</dbReference>
<evidence type="ECO:0000313" key="3">
    <source>
        <dbReference type="Proteomes" id="UP000007796"/>
    </source>
</evidence>
<dbReference type="OrthoDB" id="10688668at2759"/>
<proteinExistence type="predicted"/>
<sequence>MLTERRRLVPEQGPRRTAAQMEDDVADELHRLLLGFEKVARRAASKDPRGNIADVRADDTWGAFFHLPSGDGCDDRFEAGHIIFQLFFMNWYRIMLRSLKAFFGPLEGQPPPMLVLLQSLHVGKNIDEEGDGGFDEATSLAMNGRQYFGCPIRLNTADISQLIYTNRLVQALKVLLGETITEAFNLAEWGAMTNLAEFLINNNFADLPRPPNDSPALVDRMHNAIWYYMDEVEEAAKEVLNAGTDEQSSRSIHAFAALSGHDKTYAAQCILLVAVINWFGLPPVAPLPKSPESIADSDSNPSISHSPVPLLDRGLDDDDDSGFPMERENTDNTDLDSLLDSLLVDMSGAVQQAERTVLGALFDTIVNDVSAQEDAEDVEDPAGAALDNVMDIVQTDDSPMSEDESEPDLSHLHGAGLRLPQQMPAGLHWVPLEDGLRELGSTAHLRTLQIEVAGMAQATFVAEADSFDSDSSDVEPDVVHINRANTRNRESVENVENAEGFEEAEGDMLLDSDMEAGRPAVPTSWSLDDRVAATHGRGPFLFVNGTNDRDMPDLGPRADSTRATDWAHRDGIIGGEIELYDIRHLERLGIASDKIWRPQEPENEAAPERSGTQPAVQRQIRLELRRSFGWVPPRRDWVPESLEECAFFAIRKSMEYQLSDLPTPSVTDLMVALTTHEIREEAKRRENGKLPQPLPHASGHWETATDPSIPALMAAVELYGKSRCGGLDLRLGIISDNRTPILNTASIAGRQPTFVWIDHDGASRVHRDGARSRHRYAALRSCETHGRASHYILAVYQHCFKKWNS</sequence>
<dbReference type="AlphaFoldDB" id="F0XTC5"/>
<feature type="region of interest" description="Disordered" evidence="1">
    <location>
        <begin position="290"/>
        <end position="332"/>
    </location>
</feature>
<organism evidence="3">
    <name type="scientific">Grosmannia clavigera (strain kw1407 / UAMH 11150)</name>
    <name type="common">Blue stain fungus</name>
    <name type="synonym">Graphiocladiella clavigera</name>
    <dbReference type="NCBI Taxonomy" id="655863"/>
    <lineage>
        <taxon>Eukaryota</taxon>
        <taxon>Fungi</taxon>
        <taxon>Dikarya</taxon>
        <taxon>Ascomycota</taxon>
        <taxon>Pezizomycotina</taxon>
        <taxon>Sordariomycetes</taxon>
        <taxon>Sordariomycetidae</taxon>
        <taxon>Ophiostomatales</taxon>
        <taxon>Ophiostomataceae</taxon>
        <taxon>Leptographium</taxon>
    </lineage>
</organism>
<feature type="compositionally biased region" description="Polar residues" evidence="1">
    <location>
        <begin position="296"/>
        <end position="305"/>
    </location>
</feature>
<dbReference type="GeneID" id="25978908"/>
<feature type="region of interest" description="Disordered" evidence="1">
    <location>
        <begin position="1"/>
        <end position="20"/>
    </location>
</feature>
<evidence type="ECO:0000313" key="2">
    <source>
        <dbReference type="EMBL" id="EFW99150.1"/>
    </source>
</evidence>
<feature type="region of interest" description="Disordered" evidence="1">
    <location>
        <begin position="543"/>
        <end position="562"/>
    </location>
</feature>
<dbReference type="Proteomes" id="UP000007796">
    <property type="component" value="Unassembled WGS sequence"/>
</dbReference>
<dbReference type="InParanoid" id="F0XTC5"/>